<feature type="compositionally biased region" description="Polar residues" evidence="1">
    <location>
        <begin position="158"/>
        <end position="176"/>
    </location>
</feature>
<dbReference type="EMBL" id="KV442056">
    <property type="protein sequence ID" value="OAQ27555.1"/>
    <property type="molecule type" value="Genomic_DNA"/>
</dbReference>
<feature type="compositionally biased region" description="Low complexity" evidence="1">
    <location>
        <begin position="143"/>
        <end position="153"/>
    </location>
</feature>
<keyword evidence="3" id="KW-1185">Reference proteome</keyword>
<evidence type="ECO:0000313" key="2">
    <source>
        <dbReference type="EMBL" id="OAQ27555.1"/>
    </source>
</evidence>
<dbReference type="AlphaFoldDB" id="A0A197JQU7"/>
<accession>A0A197JQU7</accession>
<feature type="compositionally biased region" description="Low complexity" evidence="1">
    <location>
        <begin position="63"/>
        <end position="86"/>
    </location>
</feature>
<feature type="compositionally biased region" description="Polar residues" evidence="1">
    <location>
        <begin position="17"/>
        <end position="47"/>
    </location>
</feature>
<feature type="compositionally biased region" description="Low complexity" evidence="1">
    <location>
        <begin position="230"/>
        <end position="240"/>
    </location>
</feature>
<reference evidence="2 3" key="1">
    <citation type="submission" date="2016-05" db="EMBL/GenBank/DDBJ databases">
        <title>Genome sequencing reveals origins of a unique bacterial endosymbiosis in the earliest lineages of terrestrial Fungi.</title>
        <authorList>
            <consortium name="DOE Joint Genome Institute"/>
            <person name="Uehling J."/>
            <person name="Gryganskyi A."/>
            <person name="Hameed K."/>
            <person name="Tschaplinski T."/>
            <person name="Misztal P."/>
            <person name="Wu S."/>
            <person name="Desiro A."/>
            <person name="Vande Pol N."/>
            <person name="Du Z.-Y."/>
            <person name="Zienkiewicz A."/>
            <person name="Zienkiewicz K."/>
            <person name="Morin E."/>
            <person name="Tisserant E."/>
            <person name="Splivallo R."/>
            <person name="Hainaut M."/>
            <person name="Henrissat B."/>
            <person name="Ohm R."/>
            <person name="Kuo A."/>
            <person name="Yan J."/>
            <person name="Lipzen A."/>
            <person name="Nolan M."/>
            <person name="Labutti K."/>
            <person name="Barry K."/>
            <person name="Goldstein A."/>
            <person name="Labbe J."/>
            <person name="Schadt C."/>
            <person name="Tuskan G."/>
            <person name="Grigoriev I."/>
            <person name="Martin F."/>
            <person name="Vilgalys R."/>
            <person name="Bonito G."/>
        </authorList>
    </citation>
    <scope>NUCLEOTIDE SEQUENCE [LARGE SCALE GENOMIC DNA]</scope>
    <source>
        <strain evidence="2 3">AG-77</strain>
    </source>
</reference>
<feature type="compositionally biased region" description="Polar residues" evidence="1">
    <location>
        <begin position="218"/>
        <end position="229"/>
    </location>
</feature>
<feature type="region of interest" description="Disordered" evidence="1">
    <location>
        <begin position="1"/>
        <end position="93"/>
    </location>
</feature>
<organism evidence="2 3">
    <name type="scientific">Linnemannia elongata AG-77</name>
    <dbReference type="NCBI Taxonomy" id="1314771"/>
    <lineage>
        <taxon>Eukaryota</taxon>
        <taxon>Fungi</taxon>
        <taxon>Fungi incertae sedis</taxon>
        <taxon>Mucoromycota</taxon>
        <taxon>Mortierellomycotina</taxon>
        <taxon>Mortierellomycetes</taxon>
        <taxon>Mortierellales</taxon>
        <taxon>Mortierellaceae</taxon>
        <taxon>Linnemannia</taxon>
    </lineage>
</organism>
<evidence type="ECO:0000256" key="1">
    <source>
        <dbReference type="SAM" id="MobiDB-lite"/>
    </source>
</evidence>
<dbReference type="Proteomes" id="UP000078512">
    <property type="component" value="Unassembled WGS sequence"/>
</dbReference>
<gene>
    <name evidence="2" type="ORF">K457DRAFT_21111</name>
</gene>
<proteinExistence type="predicted"/>
<sequence>MSQHEQNVVGSIDPFAHTSSDQVNTGSAPLRVDSNNLYGSTHHTASPSVGGELFQQSQAPLDSSSTPKTTATTTTTTPITTESTTTQGRKPSLTDTLIAGAATAATTATNAATNAVAAARRLVGNDGSSEIDLDSGTPDTVQTEETSSSSQGGILNFMKSSSTNNGLEFSQRTLSSGKHKNHSPYNHVSSATAAETSVPTTFNTIVHHDAIQHPMKSVTSNDTISQTTAQDNNTQHPMQQQQNPMQQVMPVNVQTAALVPGPTNITFEKPP</sequence>
<feature type="region of interest" description="Disordered" evidence="1">
    <location>
        <begin position="126"/>
        <end position="184"/>
    </location>
</feature>
<feature type="region of interest" description="Disordered" evidence="1">
    <location>
        <begin position="218"/>
        <end position="240"/>
    </location>
</feature>
<protein>
    <submittedName>
        <fullName evidence="2">Uncharacterized protein</fullName>
    </submittedName>
</protein>
<name>A0A197JQU7_9FUNG</name>
<feature type="non-terminal residue" evidence="2">
    <location>
        <position position="271"/>
    </location>
</feature>
<evidence type="ECO:0000313" key="3">
    <source>
        <dbReference type="Proteomes" id="UP000078512"/>
    </source>
</evidence>